<dbReference type="PATRIC" id="fig|336566.3.peg.365"/>
<protein>
    <recommendedName>
        <fullName evidence="6">DUF3298 domain-containing protein</fullName>
    </recommendedName>
</protein>
<feature type="signal peptide" evidence="1">
    <location>
        <begin position="1"/>
        <end position="26"/>
    </location>
</feature>
<dbReference type="Pfam" id="PF13739">
    <property type="entry name" value="PdaC"/>
    <property type="match status" value="1"/>
</dbReference>
<dbReference type="STRING" id="336566.ABB30_05135"/>
<keyword evidence="1" id="KW-0732">Signal</keyword>
<dbReference type="InterPro" id="IPR037126">
    <property type="entry name" value="PdaC/RsiV-like_sf"/>
</dbReference>
<evidence type="ECO:0008006" key="6">
    <source>
        <dbReference type="Google" id="ProtNLM"/>
    </source>
</evidence>
<name>A0A0R0D8J3_9GAMM</name>
<dbReference type="InterPro" id="IPR021729">
    <property type="entry name" value="DUF3298"/>
</dbReference>
<feature type="chain" id="PRO_5006395271" description="DUF3298 domain-containing protein" evidence="1">
    <location>
        <begin position="27"/>
        <end position="278"/>
    </location>
</feature>
<dbReference type="EMBL" id="LDJM01000012">
    <property type="protein sequence ID" value="KRG78107.1"/>
    <property type="molecule type" value="Genomic_DNA"/>
</dbReference>
<dbReference type="Gene3D" id="3.30.565.40">
    <property type="entry name" value="Fervidobacterium nodosum Rt17-B1 like"/>
    <property type="match status" value="1"/>
</dbReference>
<feature type="domain" description="DUF3298" evidence="2">
    <location>
        <begin position="164"/>
        <end position="256"/>
    </location>
</feature>
<organism evidence="4 5">
    <name type="scientific">Stenotrophomonas ginsengisoli</name>
    <dbReference type="NCBI Taxonomy" id="336566"/>
    <lineage>
        <taxon>Bacteria</taxon>
        <taxon>Pseudomonadati</taxon>
        <taxon>Pseudomonadota</taxon>
        <taxon>Gammaproteobacteria</taxon>
        <taxon>Lysobacterales</taxon>
        <taxon>Lysobacteraceae</taxon>
        <taxon>Stenotrophomonas</taxon>
    </lineage>
</organism>
<proteinExistence type="predicted"/>
<reference evidence="4 5" key="1">
    <citation type="submission" date="2015-05" db="EMBL/GenBank/DDBJ databases">
        <title>Genome sequencing and analysis of members of genus Stenotrophomonas.</title>
        <authorList>
            <person name="Patil P.P."/>
            <person name="Midha S."/>
            <person name="Patil P.B."/>
        </authorList>
    </citation>
    <scope>NUCLEOTIDE SEQUENCE [LARGE SCALE GENOMIC DNA]</scope>
    <source>
        <strain evidence="4 5">DSM 24757</strain>
    </source>
</reference>
<evidence type="ECO:0000256" key="1">
    <source>
        <dbReference type="SAM" id="SignalP"/>
    </source>
</evidence>
<dbReference type="Pfam" id="PF11738">
    <property type="entry name" value="DUF3298"/>
    <property type="match status" value="1"/>
</dbReference>
<gene>
    <name evidence="4" type="ORF">ABB30_05135</name>
</gene>
<dbReference type="RefSeq" id="WP_057637237.1">
    <property type="nucleotide sequence ID" value="NZ_LDJM01000012.1"/>
</dbReference>
<dbReference type="InterPro" id="IPR025303">
    <property type="entry name" value="PdaC"/>
</dbReference>
<dbReference type="Gene3D" id="3.90.640.20">
    <property type="entry name" value="Heat-shock cognate protein, ATPase"/>
    <property type="match status" value="1"/>
</dbReference>
<feature type="domain" description="Deacetylase PdaC" evidence="3">
    <location>
        <begin position="71"/>
        <end position="137"/>
    </location>
</feature>
<evidence type="ECO:0000259" key="2">
    <source>
        <dbReference type="Pfam" id="PF11738"/>
    </source>
</evidence>
<keyword evidence="5" id="KW-1185">Reference proteome</keyword>
<evidence type="ECO:0000259" key="3">
    <source>
        <dbReference type="Pfam" id="PF13739"/>
    </source>
</evidence>
<dbReference type="AlphaFoldDB" id="A0A0R0D8J3"/>
<evidence type="ECO:0000313" key="5">
    <source>
        <dbReference type="Proteomes" id="UP000050956"/>
    </source>
</evidence>
<dbReference type="Proteomes" id="UP000050956">
    <property type="component" value="Unassembled WGS sequence"/>
</dbReference>
<comment type="caution">
    <text evidence="4">The sequence shown here is derived from an EMBL/GenBank/DDBJ whole genome shotgun (WGS) entry which is preliminary data.</text>
</comment>
<accession>A0A0R0D8J3</accession>
<evidence type="ECO:0000313" key="4">
    <source>
        <dbReference type="EMBL" id="KRG78107.1"/>
    </source>
</evidence>
<dbReference type="PROSITE" id="PS51257">
    <property type="entry name" value="PROKAR_LIPOPROTEIN"/>
    <property type="match status" value="1"/>
</dbReference>
<sequence>MNKYAGAGVGLVSALLLMACNGRDEAADSATSAPPAAGPVAATPAEGQMVDVIQTSPTQIIGISYPHDAAVPAGLVKVMQDYADHARAELQSALDGLGNDTPRVPYELSLSFTVSADTPDLMAISADGSRYTGGAHGQPLVARFVWLKQEGRLLPIDELISQPDSRTAIADYVQQRLVEQMESRLQADKLSATEQAELLRSARRMISEGTEPEAENFSQFLPVMDRQGRISGLRFVFPPYQVGPYSDGTQSMEVPVDVLLPHLEPKYRHLFANSPAPV</sequence>